<dbReference type="PIRSF" id="PIRSF021350">
    <property type="entry name" value="UCP021350"/>
    <property type="match status" value="1"/>
</dbReference>
<comment type="caution">
    <text evidence="2">The sequence shown here is derived from an EMBL/GenBank/DDBJ whole genome shotgun (WGS) entry which is preliminary data.</text>
</comment>
<dbReference type="InterPro" id="IPR029491">
    <property type="entry name" value="Helicase_HTH"/>
</dbReference>
<evidence type="ECO:0000313" key="2">
    <source>
        <dbReference type="EMBL" id="MBP3950547.1"/>
    </source>
</evidence>
<reference evidence="2" key="1">
    <citation type="submission" date="2021-03" db="EMBL/GenBank/DDBJ databases">
        <title>Bacillus suaedae sp. nov., isolated from Suaeda aralocaspica.</title>
        <authorList>
            <person name="Lei R.F.R."/>
        </authorList>
    </citation>
    <scope>NUCLEOTIDE SEQUENCE</scope>
    <source>
        <strain evidence="2">YZJH907-2</strain>
    </source>
</reference>
<feature type="domain" description="Helicase Helix-turn-helix" evidence="1">
    <location>
        <begin position="256"/>
        <end position="344"/>
    </location>
</feature>
<keyword evidence="3" id="KW-1185">Reference proteome</keyword>
<organism evidence="2 3">
    <name type="scientific">Halalkalibacter suaedae</name>
    <dbReference type="NCBI Taxonomy" id="2822140"/>
    <lineage>
        <taxon>Bacteria</taxon>
        <taxon>Bacillati</taxon>
        <taxon>Bacillota</taxon>
        <taxon>Bacilli</taxon>
        <taxon>Bacillales</taxon>
        <taxon>Bacillaceae</taxon>
        <taxon>Halalkalibacter</taxon>
    </lineage>
</organism>
<dbReference type="RefSeq" id="WP_210596197.1">
    <property type="nucleotide sequence ID" value="NZ_JAGKSQ010000002.1"/>
</dbReference>
<dbReference type="InterPro" id="IPR008308">
    <property type="entry name" value="YpbB-like"/>
</dbReference>
<proteinExistence type="predicted"/>
<dbReference type="Pfam" id="PF14493">
    <property type="entry name" value="HTH_40"/>
    <property type="match status" value="1"/>
</dbReference>
<accession>A0A941ANN7</accession>
<dbReference type="Proteomes" id="UP000678228">
    <property type="component" value="Unassembled WGS sequence"/>
</dbReference>
<name>A0A941ANN7_9BACI</name>
<evidence type="ECO:0000313" key="3">
    <source>
        <dbReference type="Proteomes" id="UP000678228"/>
    </source>
</evidence>
<evidence type="ECO:0000259" key="1">
    <source>
        <dbReference type="Pfam" id="PF14493"/>
    </source>
</evidence>
<dbReference type="EMBL" id="JAGKSQ010000002">
    <property type="protein sequence ID" value="MBP3950547.1"/>
    <property type="molecule type" value="Genomic_DNA"/>
</dbReference>
<gene>
    <name evidence="2" type="ORF">J7W16_05325</name>
</gene>
<protein>
    <submittedName>
        <fullName evidence="2">Helix-turn-helix domain-containing protein</fullName>
    </submittedName>
</protein>
<dbReference type="AlphaFoldDB" id="A0A941ANN7"/>
<sequence length="353" mass="40745">MVNSKDVIIVKILDALKGERSIYGAYHLLKGKKSAQTIQDGSFFSILHFFGLFPTIERDEIKSIVEKLAARNVVQWISNDSAVVTEYGRDKLSELVSQYQYLDDLNGWQYHDLANVVWLRIMLCVQTLSHIVHQHNRFYPITHQSQIQLWVKRTLPKENKLQANLFTALYKELHYFLSTCNELQATVFVFQLTGRENIGLTRLQIAELMNKSQDEITLVHLSVIHKLCKETEQQSLYPILSLFAKDLTSTLVLTESASKTLELFQMGYTVEEISQKRKLKVSTIEDHIVEIALLDKNFPIEQFVPNQIAEAIVRSSNVLQTSRLRVIKENVEEDVSYFMIRLVLARRKVNDGT</sequence>